<dbReference type="EC" id="2.7.13.3" evidence="3"/>
<dbReference type="InterPro" id="IPR036890">
    <property type="entry name" value="HATPase_C_sf"/>
</dbReference>
<dbReference type="Gene3D" id="3.30.450.20">
    <property type="entry name" value="PAS domain"/>
    <property type="match status" value="2"/>
</dbReference>
<evidence type="ECO:0000256" key="8">
    <source>
        <dbReference type="ARBA" id="ARBA00022741"/>
    </source>
</evidence>
<dbReference type="InterPro" id="IPR004358">
    <property type="entry name" value="Sig_transdc_His_kin-like_C"/>
</dbReference>
<evidence type="ECO:0000256" key="15">
    <source>
        <dbReference type="SAM" id="Phobius"/>
    </source>
</evidence>
<dbReference type="SMART" id="SM00091">
    <property type="entry name" value="PAS"/>
    <property type="match status" value="1"/>
</dbReference>
<evidence type="ECO:0000256" key="5">
    <source>
        <dbReference type="ARBA" id="ARBA00022553"/>
    </source>
</evidence>
<evidence type="ECO:0000256" key="4">
    <source>
        <dbReference type="ARBA" id="ARBA00022475"/>
    </source>
</evidence>
<dbReference type="SMART" id="SM00387">
    <property type="entry name" value="HATPase_c"/>
    <property type="match status" value="1"/>
</dbReference>
<dbReference type="SUPFAM" id="SSF55874">
    <property type="entry name" value="ATPase domain of HSP90 chaperone/DNA topoisomerase II/histidine kinase"/>
    <property type="match status" value="1"/>
</dbReference>
<dbReference type="GO" id="GO:0005886">
    <property type="term" value="C:plasma membrane"/>
    <property type="evidence" value="ECO:0007669"/>
    <property type="project" value="UniProtKB-SubCell"/>
</dbReference>
<evidence type="ECO:0000256" key="13">
    <source>
        <dbReference type="ARBA" id="ARBA00023136"/>
    </source>
</evidence>
<dbReference type="PRINTS" id="PR00344">
    <property type="entry name" value="BCTRLSENSOR"/>
</dbReference>
<proteinExistence type="predicted"/>
<keyword evidence="9 17" id="KW-0418">Kinase</keyword>
<accession>A0A495Y3V7</accession>
<dbReference type="InterPro" id="IPR016120">
    <property type="entry name" value="Sig_transdc_His_kin_SpoOB"/>
</dbReference>
<comment type="caution">
    <text evidence="17">The sequence shown here is derived from an EMBL/GenBank/DDBJ whole genome shotgun (WGS) entry which is preliminary data.</text>
</comment>
<dbReference type="Pfam" id="PF17203">
    <property type="entry name" value="sCache_3_2"/>
    <property type="match status" value="1"/>
</dbReference>
<organism evidence="17 18">
    <name type="scientific">Terracoccus luteus</name>
    <dbReference type="NCBI Taxonomy" id="53356"/>
    <lineage>
        <taxon>Bacteria</taxon>
        <taxon>Bacillati</taxon>
        <taxon>Actinomycetota</taxon>
        <taxon>Actinomycetes</taxon>
        <taxon>Micrococcales</taxon>
        <taxon>Intrasporangiaceae</taxon>
        <taxon>Terracoccus</taxon>
    </lineage>
</organism>
<dbReference type="InterPro" id="IPR000014">
    <property type="entry name" value="PAS"/>
</dbReference>
<comment type="catalytic activity">
    <reaction evidence="1">
        <text>ATP + protein L-histidine = ADP + protein N-phospho-L-histidine.</text>
        <dbReference type="EC" id="2.7.13.3"/>
    </reaction>
</comment>
<evidence type="ECO:0000313" key="18">
    <source>
        <dbReference type="Proteomes" id="UP000278440"/>
    </source>
</evidence>
<dbReference type="Pfam" id="PF08448">
    <property type="entry name" value="PAS_4"/>
    <property type="match status" value="1"/>
</dbReference>
<dbReference type="InterPro" id="IPR035965">
    <property type="entry name" value="PAS-like_dom_sf"/>
</dbReference>
<dbReference type="Gene3D" id="3.30.565.10">
    <property type="entry name" value="Histidine kinase-like ATPase, C-terminal domain"/>
    <property type="match status" value="1"/>
</dbReference>
<keyword evidence="8" id="KW-0547">Nucleotide-binding</keyword>
<evidence type="ECO:0000256" key="9">
    <source>
        <dbReference type="ARBA" id="ARBA00022777"/>
    </source>
</evidence>
<keyword evidence="4" id="KW-1003">Cell membrane</keyword>
<protein>
    <recommendedName>
        <fullName evidence="3">histidine kinase</fullName>
        <ecNumber evidence="3">2.7.13.3</ecNumber>
    </recommendedName>
</protein>
<evidence type="ECO:0000256" key="7">
    <source>
        <dbReference type="ARBA" id="ARBA00022692"/>
    </source>
</evidence>
<dbReference type="GO" id="GO:0000155">
    <property type="term" value="F:phosphorelay sensor kinase activity"/>
    <property type="evidence" value="ECO:0007669"/>
    <property type="project" value="InterPro"/>
</dbReference>
<reference evidence="17 18" key="1">
    <citation type="submission" date="2018-10" db="EMBL/GenBank/DDBJ databases">
        <title>Sequencing the genomes of 1000 actinobacteria strains.</title>
        <authorList>
            <person name="Klenk H.-P."/>
        </authorList>
    </citation>
    <scope>NUCLEOTIDE SEQUENCE [LARGE SCALE GENOMIC DNA]</scope>
    <source>
        <strain evidence="17 18">DSM 44267</strain>
    </source>
</reference>
<dbReference type="EMBL" id="RBXT01000001">
    <property type="protein sequence ID" value="RKT80046.1"/>
    <property type="molecule type" value="Genomic_DNA"/>
</dbReference>
<keyword evidence="18" id="KW-1185">Reference proteome</keyword>
<name>A0A495Y3V7_9MICO</name>
<evidence type="ECO:0000256" key="2">
    <source>
        <dbReference type="ARBA" id="ARBA00004651"/>
    </source>
</evidence>
<dbReference type="GO" id="GO:0005524">
    <property type="term" value="F:ATP binding"/>
    <property type="evidence" value="ECO:0007669"/>
    <property type="project" value="UniProtKB-KW"/>
</dbReference>
<dbReference type="SUPFAM" id="SSF103190">
    <property type="entry name" value="Sensory domain-like"/>
    <property type="match status" value="1"/>
</dbReference>
<keyword evidence="7 15" id="KW-0812">Transmembrane</keyword>
<dbReference type="Pfam" id="PF02518">
    <property type="entry name" value="HATPase_c"/>
    <property type="match status" value="1"/>
</dbReference>
<dbReference type="PANTHER" id="PTHR43547">
    <property type="entry name" value="TWO-COMPONENT HISTIDINE KINASE"/>
    <property type="match status" value="1"/>
</dbReference>
<dbReference type="InterPro" id="IPR033463">
    <property type="entry name" value="sCache_3"/>
</dbReference>
<evidence type="ECO:0000256" key="14">
    <source>
        <dbReference type="SAM" id="MobiDB-lite"/>
    </source>
</evidence>
<dbReference type="SUPFAM" id="SSF55890">
    <property type="entry name" value="Sporulation response regulatory protein Spo0B"/>
    <property type="match status" value="1"/>
</dbReference>
<keyword evidence="10" id="KW-0067">ATP-binding</keyword>
<evidence type="ECO:0000259" key="16">
    <source>
        <dbReference type="PROSITE" id="PS50109"/>
    </source>
</evidence>
<evidence type="ECO:0000256" key="10">
    <source>
        <dbReference type="ARBA" id="ARBA00022840"/>
    </source>
</evidence>
<dbReference type="PROSITE" id="PS50109">
    <property type="entry name" value="HIS_KIN"/>
    <property type="match status" value="1"/>
</dbReference>
<comment type="subcellular location">
    <subcellularLocation>
        <location evidence="2">Cell membrane</location>
        <topology evidence="2">Multi-pass membrane protein</topology>
    </subcellularLocation>
</comment>
<evidence type="ECO:0000256" key="6">
    <source>
        <dbReference type="ARBA" id="ARBA00022679"/>
    </source>
</evidence>
<evidence type="ECO:0000256" key="3">
    <source>
        <dbReference type="ARBA" id="ARBA00012438"/>
    </source>
</evidence>
<dbReference type="InterPro" id="IPR013656">
    <property type="entry name" value="PAS_4"/>
</dbReference>
<keyword evidence="13 15" id="KW-0472">Membrane</keyword>
<evidence type="ECO:0000256" key="1">
    <source>
        <dbReference type="ARBA" id="ARBA00000085"/>
    </source>
</evidence>
<keyword evidence="6" id="KW-0808">Transferase</keyword>
<keyword evidence="11 15" id="KW-1133">Transmembrane helix</keyword>
<dbReference type="AlphaFoldDB" id="A0A495Y3V7"/>
<dbReference type="InterPro" id="IPR003594">
    <property type="entry name" value="HATPase_dom"/>
</dbReference>
<dbReference type="Proteomes" id="UP000278440">
    <property type="component" value="Unassembled WGS sequence"/>
</dbReference>
<feature type="region of interest" description="Disordered" evidence="14">
    <location>
        <begin position="536"/>
        <end position="561"/>
    </location>
</feature>
<keyword evidence="12" id="KW-0902">Two-component regulatory system</keyword>
<gene>
    <name evidence="17" type="ORF">DFJ68_3525</name>
</gene>
<sequence length="561" mass="58520">MTPARWSVARQTFALQVGLAVVVVVAGLVGVWVQANRAADHEAFARAVAVADTVAATPEVRQAVTRPATASAVLQGYAETVRRESDTDFVVVMSRDGIRYTHPDPRQIGGRFLGHIEAAQQGGVVQEEYTGTLGPSARVVVPVRDAAGAVDGLVSVGIRKAAVGEQVSAQLPGLLLAGLAAAMVSGLGTALVARRIRRQTHGLDERQLREMYEYHDAVLHAVSEGLVITDLDGRLRLANDEARRLLDLPDAAVGRPVGDLGLAEPLAAALAGDGEHEDELHVTAARVLVVNTGPARWEGRLLGHVTTLRDRTDLEALTGELDSARGLTEALRSQAHEASNRLHTIVSLIELGHTERALAFATDELQVSQGLTDKVVGAVDEPALTALLLGKAAEAHERGIDFEIAPGAHWPAGVAPTRDVVTIVGNLVDNALDAVAQVDAGRPRRVSFDAHVVAGPVDDGLGGPGDTAVLVVADSGPGLPPGAADEVFRRGFSTKADGVAGRRGLGLALVAQSVARLGGRLEVGGPPGAVFTVRLPAPPTAGATPASWPVTRRPEAERARR</sequence>
<dbReference type="InterPro" id="IPR005467">
    <property type="entry name" value="His_kinase_dom"/>
</dbReference>
<feature type="domain" description="Histidine kinase" evidence="16">
    <location>
        <begin position="423"/>
        <end position="539"/>
    </location>
</feature>
<evidence type="ECO:0000256" key="12">
    <source>
        <dbReference type="ARBA" id="ARBA00023012"/>
    </source>
</evidence>
<dbReference type="PANTHER" id="PTHR43547:SF10">
    <property type="entry name" value="SENSOR HISTIDINE KINASE DCUS"/>
    <property type="match status" value="1"/>
</dbReference>
<evidence type="ECO:0000256" key="11">
    <source>
        <dbReference type="ARBA" id="ARBA00022989"/>
    </source>
</evidence>
<feature type="compositionally biased region" description="Basic and acidic residues" evidence="14">
    <location>
        <begin position="552"/>
        <end position="561"/>
    </location>
</feature>
<evidence type="ECO:0000313" key="17">
    <source>
        <dbReference type="EMBL" id="RKT80046.1"/>
    </source>
</evidence>
<dbReference type="InterPro" id="IPR029151">
    <property type="entry name" value="Sensor-like_sf"/>
</dbReference>
<dbReference type="SUPFAM" id="SSF55785">
    <property type="entry name" value="PYP-like sensor domain (PAS domain)"/>
    <property type="match status" value="1"/>
</dbReference>
<keyword evidence="5" id="KW-0597">Phosphoprotein</keyword>
<feature type="transmembrane region" description="Helical" evidence="15">
    <location>
        <begin position="12"/>
        <end position="33"/>
    </location>
</feature>